<dbReference type="EMBL" id="CM040458">
    <property type="protein sequence ID" value="MCI4378638.1"/>
    <property type="molecule type" value="Genomic_DNA"/>
</dbReference>
<dbReference type="Proteomes" id="UP000829447">
    <property type="component" value="Linkage Group LG5"/>
</dbReference>
<evidence type="ECO:0000313" key="1">
    <source>
        <dbReference type="EMBL" id="MCI4378638.1"/>
    </source>
</evidence>
<gene>
    <name evidence="1" type="ORF">PGIGA_G00218070</name>
</gene>
<proteinExistence type="predicted"/>
<keyword evidence="2" id="KW-1185">Reference proteome</keyword>
<accession>A0ACC5WHS4</accession>
<evidence type="ECO:0000313" key="2">
    <source>
        <dbReference type="Proteomes" id="UP000829447"/>
    </source>
</evidence>
<organism evidence="1 2">
    <name type="scientific">Pangasianodon gigas</name>
    <name type="common">Mekong giant catfish</name>
    <name type="synonym">Pangasius gigas</name>
    <dbReference type="NCBI Taxonomy" id="30993"/>
    <lineage>
        <taxon>Eukaryota</taxon>
        <taxon>Metazoa</taxon>
        <taxon>Chordata</taxon>
        <taxon>Craniata</taxon>
        <taxon>Vertebrata</taxon>
        <taxon>Euteleostomi</taxon>
        <taxon>Actinopterygii</taxon>
        <taxon>Neopterygii</taxon>
        <taxon>Teleostei</taxon>
        <taxon>Ostariophysi</taxon>
        <taxon>Siluriformes</taxon>
        <taxon>Pangasiidae</taxon>
        <taxon>Pangasianodon</taxon>
    </lineage>
</organism>
<comment type="caution">
    <text evidence="1">The sequence shown here is derived from an EMBL/GenBank/DDBJ whole genome shotgun (WGS) entry which is preliminary data.</text>
</comment>
<protein>
    <submittedName>
        <fullName evidence="1">Uncharacterized protein</fullName>
    </submittedName>
</protein>
<sequence length="975" mass="105543">MEARASGRTRGLMLVVVLSLFKPTVGAFAGSASVTETSLSTDTEDAEQATDFSTSSRAVTSERTARFGYTSTSEISDLHPSSTERKSHTAIDQSSFTEVMESQTTQHRSDMSTELQKSSPAFSTNTVTKREDPSTIANTADAYAVTKKWQPASEPRTERDLTVTKLTEQEHTDQDTTESGSNTDSTYISTTLSHAGKHTLLSITSNSTSPYVEDTSSSISETAPHAVTGQVEKTGVTQHMEHTEDALFTESGRSEITLEDLLTNATQKEVFETEVSHGSQITQSHTRQPAVTGSDFESTPKTSNPSSTPPLTVINSSDSETDTTADSSTDQNFYTDSSSSSSFIPPFVPPEDTHTNVSLQGGETTETPTGPMSTSTGDKPDEPQTFMEETTIPGLTTVPSTLWDMTTSVDESQSTQQTFVSQTDSPPEPTGVLSTAAGPTTHKPSLTEEDTHKASTVPLTSISLDSTGTTVPLTSHQFQTSTTAKAHSTPHSTLSATETTKKTTPTTEQHHPTTGTPTPSLSASSSQSGAGATDVSTLHIETSTATPGSTTAHSQHTTASYNKSTPTTSTAVITTGKRTETEATTTQMPVKLSLTPGHMCRPHVCKNGGKCVSTLSGYRCECLPAWTGENCTEDVDECVSSPCPQNLVCVNTRGSFSCECPLGYDLQDGRSCIQTKTFFGIFAMNSSLHDSHREILQLLNASLSNLRGYRRSTLRDLDRLHILAVNMFSLSAEVTCTDIFFKIQMSLKNCNKEQSHCSLKLQQQLTYQVGSLCSAQNGCDTQYAVCNDTDGNPYCQCHEGYFKKNPEDSTCRDCGDGFRLVNGTCMECPFGFGGFNCNNFYGLIAKVVSPAAGGLLLIVIIALVVTCCRKDKNDINKIIFKSGDLQMSPYGEFPKSNRVSMEWGRETIEMQENGSTKNLLQMTDIYYSPALRNADLERNGLYPFSGLPGSRHSCIYPAQWNPSFISDDSRRRDYF</sequence>
<name>A0ACC5WHS4_PANGG</name>
<reference evidence="1 2" key="1">
    <citation type="journal article" date="2022" name="bioRxiv">
        <title>An ancient truncated duplication of the anti-Mullerian hormone receptor type 2 gene is a potential conserved master sex determinant in the Pangasiidae catfish family.</title>
        <authorList>
            <person name="Wen M."/>
            <person name="Pan Q."/>
            <person name="Jouanno E."/>
            <person name="Montfort J."/>
            <person name="Zahm M."/>
            <person name="Cabau C."/>
            <person name="Klopp C."/>
            <person name="Iampietro C."/>
            <person name="Roques C."/>
            <person name="Bouchez O."/>
            <person name="Castinel A."/>
            <person name="Donnadieu C."/>
            <person name="Parrinello H."/>
            <person name="Poncet C."/>
            <person name="Belmonte E."/>
            <person name="Gautier V."/>
            <person name="Avarre J.-C."/>
            <person name="Dugue R."/>
            <person name="Gustiano R."/>
            <person name="Ha T.T.T."/>
            <person name="Campet M."/>
            <person name="Sriphairoj K."/>
            <person name="Ribolli J."/>
            <person name="de Almeida F.L."/>
            <person name="Desvignes T."/>
            <person name="Postlethwait J.H."/>
            <person name="Bucao C.F."/>
            <person name="Robinson-Rechavi M."/>
            <person name="Bobe J."/>
            <person name="Herpin A."/>
            <person name="Guiguen Y."/>
        </authorList>
    </citation>
    <scope>NUCLEOTIDE SEQUENCE [LARGE SCALE GENOMIC DNA]</scope>
    <source>
        <strain evidence="1">YG-Dec2019</strain>
    </source>
</reference>